<dbReference type="EMBL" id="ABIA03000004">
    <property type="protein sequence ID" value="EDQ34288.1"/>
    <property type="molecule type" value="Genomic_DNA"/>
</dbReference>
<evidence type="ECO:0000259" key="1">
    <source>
        <dbReference type="Pfam" id="PF04233"/>
    </source>
</evidence>
<organism evidence="2 3">
    <name type="scientific">Hoeflea phototrophica (strain DSM 17068 / NCIMB 14078 / DFL-43)</name>
    <dbReference type="NCBI Taxonomy" id="411684"/>
    <lineage>
        <taxon>Bacteria</taxon>
        <taxon>Pseudomonadati</taxon>
        <taxon>Pseudomonadota</taxon>
        <taxon>Alphaproteobacteria</taxon>
        <taxon>Hyphomicrobiales</taxon>
        <taxon>Rhizobiaceae</taxon>
        <taxon>Hoeflea</taxon>
    </lineage>
</organism>
<dbReference type="AlphaFoldDB" id="A9D2W7"/>
<gene>
    <name evidence="2" type="ORF">HPDFL43_14862</name>
</gene>
<dbReference type="InterPro" id="IPR006528">
    <property type="entry name" value="Phage_head_morphogenesis_dom"/>
</dbReference>
<name>A9D2W7_HOEPD</name>
<dbReference type="RefSeq" id="WP_007198731.1">
    <property type="nucleotide sequence ID" value="NZ_CM002917.1"/>
</dbReference>
<proteinExistence type="predicted"/>
<evidence type="ECO:0000313" key="2">
    <source>
        <dbReference type="EMBL" id="EDQ34288.1"/>
    </source>
</evidence>
<dbReference type="NCBIfam" id="TIGR01641">
    <property type="entry name" value="phageSPP1_gp7"/>
    <property type="match status" value="1"/>
</dbReference>
<reference evidence="2 3" key="1">
    <citation type="submission" date="2007-10" db="EMBL/GenBank/DDBJ databases">
        <authorList>
            <person name="Wagner-Dobler I."/>
            <person name="Ferriera S."/>
            <person name="Johnson J."/>
            <person name="Kravitz S."/>
            <person name="Beeson K."/>
            <person name="Sutton G."/>
            <person name="Rogers Y.-H."/>
            <person name="Friedman R."/>
            <person name="Frazier M."/>
            <person name="Venter J.C."/>
        </authorList>
    </citation>
    <scope>NUCLEOTIDE SEQUENCE [LARGE SCALE GENOMIC DNA]</scope>
    <source>
        <strain evidence="2 3">DFL-43</strain>
    </source>
</reference>
<feature type="domain" description="Phage head morphogenesis" evidence="1">
    <location>
        <begin position="50"/>
        <end position="165"/>
    </location>
</feature>
<protein>
    <submittedName>
        <fullName evidence="2">Phage putative head morphogenesis protein, SPP1 gp7 family</fullName>
    </submittedName>
</protein>
<dbReference type="Proteomes" id="UP000004291">
    <property type="component" value="Chromosome"/>
</dbReference>
<comment type="caution">
    <text evidence="2">The sequence shown here is derived from an EMBL/GenBank/DDBJ whole genome shotgun (WGS) entry which is preliminary data.</text>
</comment>
<dbReference type="OrthoDB" id="9813502at2"/>
<sequence length="226" mass="25529">MVDSVKFNEAINFLRQRLALPDGVWLKLFQEADKAARDRSAGMSEAMVRDILEAVLTALEEGTTVETFRDDFDAIATARGWAGDNTVGWRSALTFRVMTAQAMAAGRWRQIQRLKARRPWLRYITAGDHRVRDAHKAWHGIILSADDPWWQTHFPPNGFNCRCHVQQLSDRDLKRYGLNVTPEAPSRKTVIRFARGVDGVRKPVEVPEGIDPGFAVNLGEMDINSA</sequence>
<keyword evidence="3" id="KW-1185">Reference proteome</keyword>
<evidence type="ECO:0000313" key="3">
    <source>
        <dbReference type="Proteomes" id="UP000004291"/>
    </source>
</evidence>
<dbReference type="STRING" id="411684.HPDFL43_14862"/>
<dbReference type="HOGENOM" id="CLU_044450_2_0_5"/>
<dbReference type="eggNOG" id="COG2369">
    <property type="taxonomic scope" value="Bacteria"/>
</dbReference>
<accession>A9D2W7</accession>
<reference evidence="2 3" key="2">
    <citation type="submission" date="2012-06" db="EMBL/GenBank/DDBJ databases">
        <authorList>
            <person name="Fiebig A."/>
        </authorList>
    </citation>
    <scope>NUCLEOTIDE SEQUENCE [LARGE SCALE GENOMIC DNA]</scope>
    <source>
        <strain evidence="2 3">DFL-43</strain>
    </source>
</reference>
<dbReference type="Pfam" id="PF04233">
    <property type="entry name" value="Phage_Mu_F"/>
    <property type="match status" value="1"/>
</dbReference>